<dbReference type="Proteomes" id="UP000233469">
    <property type="component" value="Unassembled WGS sequence"/>
</dbReference>
<organism evidence="1 2">
    <name type="scientific">Rhizophagus irregularis</name>
    <dbReference type="NCBI Taxonomy" id="588596"/>
    <lineage>
        <taxon>Eukaryota</taxon>
        <taxon>Fungi</taxon>
        <taxon>Fungi incertae sedis</taxon>
        <taxon>Mucoromycota</taxon>
        <taxon>Glomeromycotina</taxon>
        <taxon>Glomeromycetes</taxon>
        <taxon>Glomerales</taxon>
        <taxon>Glomeraceae</taxon>
        <taxon>Rhizophagus</taxon>
    </lineage>
</organism>
<dbReference type="AlphaFoldDB" id="A0A2N1M6S8"/>
<comment type="caution">
    <text evidence="1">The sequence shown here is derived from an EMBL/GenBank/DDBJ whole genome shotgun (WGS) entry which is preliminary data.</text>
</comment>
<reference evidence="1 2" key="1">
    <citation type="submission" date="2016-04" db="EMBL/GenBank/DDBJ databases">
        <title>Genome analyses suggest a sexual origin of heterokaryosis in a supposedly ancient asexual fungus.</title>
        <authorList>
            <person name="Ropars J."/>
            <person name="Sedzielewska K."/>
            <person name="Noel J."/>
            <person name="Charron P."/>
            <person name="Farinelli L."/>
            <person name="Marton T."/>
            <person name="Kruger M."/>
            <person name="Pelin A."/>
            <person name="Brachmann A."/>
            <person name="Corradi N."/>
        </authorList>
    </citation>
    <scope>NUCLEOTIDE SEQUENCE [LARGE SCALE GENOMIC DNA]</scope>
    <source>
        <strain evidence="1 2">C2</strain>
    </source>
</reference>
<evidence type="ECO:0000313" key="1">
    <source>
        <dbReference type="EMBL" id="PKK57318.1"/>
    </source>
</evidence>
<accession>A0A2N1M6S8</accession>
<sequence>MNGILGALPNSHRKIEPEIMRQMMADIHIDNIINSGENNIQQSIVTGSKLFSDEMLGSASENVMMSNSIFDLLIEYYLATYEILKYRKPFREGHENSRIIPIKMKQFTKFITQDGNINCYPGQVQFFFSHKIDLPDGELEHNLAFI</sequence>
<proteinExistence type="predicted"/>
<protein>
    <submittedName>
        <fullName evidence="1">Uncharacterized protein</fullName>
    </submittedName>
</protein>
<gene>
    <name evidence="1" type="ORF">RhiirC2_798259</name>
</gene>
<evidence type="ECO:0000313" key="2">
    <source>
        <dbReference type="Proteomes" id="UP000233469"/>
    </source>
</evidence>
<dbReference type="EMBL" id="LLXL01004508">
    <property type="protein sequence ID" value="PKK57318.1"/>
    <property type="molecule type" value="Genomic_DNA"/>
</dbReference>
<name>A0A2N1M6S8_9GLOM</name>
<reference evidence="1 2" key="2">
    <citation type="submission" date="2017-10" db="EMBL/GenBank/DDBJ databases">
        <title>Extensive intraspecific genome diversity in a model arbuscular mycorrhizal fungus.</title>
        <authorList>
            <person name="Chen E.C.H."/>
            <person name="Morin E."/>
            <person name="Baudet D."/>
            <person name="Noel J."/>
            <person name="Ndikumana S."/>
            <person name="Charron P."/>
            <person name="St-Onge C."/>
            <person name="Giorgi J."/>
            <person name="Grigoriev I.V."/>
            <person name="Roux C."/>
            <person name="Martin F.M."/>
            <person name="Corradi N."/>
        </authorList>
    </citation>
    <scope>NUCLEOTIDE SEQUENCE [LARGE SCALE GENOMIC DNA]</scope>
    <source>
        <strain evidence="1 2">C2</strain>
    </source>
</reference>